<name>A0AAU8FJV0_9BACT</name>
<evidence type="ECO:0000313" key="1">
    <source>
        <dbReference type="EMBL" id="XCH24108.1"/>
    </source>
</evidence>
<sequence length="205" mass="22354">MKKHYILLFMLAAALYGCIESAPVADDVKSSAPGFGSSQQRPEGTKLDFPAGIGMSGKPHRSPHYADEAIARKQIYGSGPLHFCLRLSNATGESVTVTLPAGTIFVSEDEQLPNALLIKEIRIKVPEASTMSCYLMAYSVNQNRTSASSPVFEPQAIVTSHYALPELMSFLAAKKGRRRRLRKRISAFRNIGYGSGGRARNRPHG</sequence>
<evidence type="ECO:0008006" key="2">
    <source>
        <dbReference type="Google" id="ProtNLM"/>
    </source>
</evidence>
<gene>
    <name evidence="1" type="ORF">ABV298_27980</name>
</gene>
<organism evidence="1">
    <name type="scientific">Dyadobacter sp. 676</name>
    <dbReference type="NCBI Taxonomy" id="3088362"/>
    <lineage>
        <taxon>Bacteria</taxon>
        <taxon>Pseudomonadati</taxon>
        <taxon>Bacteroidota</taxon>
        <taxon>Cytophagia</taxon>
        <taxon>Cytophagales</taxon>
        <taxon>Spirosomataceae</taxon>
        <taxon>Dyadobacter</taxon>
    </lineage>
</organism>
<dbReference type="PROSITE" id="PS51257">
    <property type="entry name" value="PROKAR_LIPOPROTEIN"/>
    <property type="match status" value="1"/>
</dbReference>
<proteinExistence type="predicted"/>
<reference evidence="1" key="1">
    <citation type="submission" date="2024-06" db="EMBL/GenBank/DDBJ databases">
        <title>Sequencing and assembly of the genome of Dyadobacter sp. strain 676, a symbiont of Cyamopsis tetragonoloba.</title>
        <authorList>
            <person name="Guro P."/>
            <person name="Sazanova A."/>
            <person name="Kuznetsova I."/>
            <person name="Belimov A."/>
            <person name="Safronova V."/>
        </authorList>
    </citation>
    <scope>NUCLEOTIDE SEQUENCE</scope>
    <source>
        <strain evidence="1">676</strain>
    </source>
</reference>
<dbReference type="RefSeq" id="WP_353719431.1">
    <property type="nucleotide sequence ID" value="NZ_CP159289.1"/>
</dbReference>
<dbReference type="EMBL" id="CP159289">
    <property type="protein sequence ID" value="XCH24108.1"/>
    <property type="molecule type" value="Genomic_DNA"/>
</dbReference>
<accession>A0AAU8FJV0</accession>
<dbReference type="AlphaFoldDB" id="A0AAU8FJV0"/>
<protein>
    <recommendedName>
        <fullName evidence="2">DUF1573 domain-containing protein</fullName>
    </recommendedName>
</protein>